<name>A0A1J6VTX0_9BACI</name>
<organism evidence="2 3">
    <name type="scientific">Rossellomorea aquimaris</name>
    <dbReference type="NCBI Taxonomy" id="189382"/>
    <lineage>
        <taxon>Bacteria</taxon>
        <taxon>Bacillati</taxon>
        <taxon>Bacillota</taxon>
        <taxon>Bacilli</taxon>
        <taxon>Bacillales</taxon>
        <taxon>Bacillaceae</taxon>
        <taxon>Rossellomorea</taxon>
    </lineage>
</organism>
<keyword evidence="1" id="KW-0812">Transmembrane</keyword>
<feature type="transmembrane region" description="Helical" evidence="1">
    <location>
        <begin position="171"/>
        <end position="192"/>
    </location>
</feature>
<sequence>MRKPLERSFYSKTSQKSFFIILFLIFTSWIGTEQFLHFDMALMGYFISSLIFAIGLTIRMSSWLIRPATHQVIKRSLSNLKTSSRKKRNLISIGKTAFENIFLQKFIFKRGIYRGVQHFLIAWGCIGSFAITFGLTFGWMHFELVDPETYTIVVMGVETISMAAHGLFAEMVYNGLNITATMVLIGVTMALARRIASQDVKVTQRAEFDLFPLYLLLAVTGTGLLLTVSYALLDGWMHHYMTLIHQVTVVVLLVYFPFGKLFHLPIRPLTTAVPLNYQEQIKVDTRPCLRCGTTYSNDDQITDVKDILAVQNFDLQLEDGSYLSDYCLPCRRRIRVMKQLNAKPHLKSRDPISTLNGIQMGGFSKKRTDDYYQFPEEVQKEIDQYKEKGGSEK</sequence>
<dbReference type="InterPro" id="IPR036197">
    <property type="entry name" value="NarG-like_sf"/>
</dbReference>
<dbReference type="Proteomes" id="UP000182062">
    <property type="component" value="Unassembled WGS sequence"/>
</dbReference>
<feature type="transmembrane region" description="Helical" evidence="1">
    <location>
        <begin position="213"/>
        <end position="233"/>
    </location>
</feature>
<evidence type="ECO:0000313" key="2">
    <source>
        <dbReference type="EMBL" id="OIU68717.1"/>
    </source>
</evidence>
<feature type="transmembrane region" description="Helical" evidence="1">
    <location>
        <begin position="18"/>
        <end position="36"/>
    </location>
</feature>
<keyword evidence="1" id="KW-1133">Transmembrane helix</keyword>
<dbReference type="AlphaFoldDB" id="A0A1J6VTX0"/>
<keyword evidence="1" id="KW-0472">Membrane</keyword>
<reference evidence="2 3" key="1">
    <citation type="submission" date="2016-09" db="EMBL/GenBank/DDBJ databases">
        <title>Bacillus aquimaris SAMM genome sequence reveals colonization and biosurfactant production capacities.</title>
        <authorList>
            <person name="Waghmode S.R."/>
            <person name="Suryavanshi M.V."/>
        </authorList>
    </citation>
    <scope>NUCLEOTIDE SEQUENCE [LARGE SCALE GENOMIC DNA]</scope>
    <source>
        <strain evidence="2 3">SAMM</strain>
    </source>
</reference>
<keyword evidence="3" id="KW-1185">Reference proteome</keyword>
<dbReference type="EMBL" id="MINN01000128">
    <property type="protein sequence ID" value="OIU68717.1"/>
    <property type="molecule type" value="Genomic_DNA"/>
</dbReference>
<dbReference type="SUPFAM" id="SSF103501">
    <property type="entry name" value="Respiratory nitrate reductase 1 gamma chain"/>
    <property type="match status" value="1"/>
</dbReference>
<accession>A0A1J6VTX0</accession>
<proteinExistence type="predicted"/>
<feature type="transmembrane region" description="Helical" evidence="1">
    <location>
        <begin position="42"/>
        <end position="65"/>
    </location>
</feature>
<dbReference type="RefSeq" id="WP_071620142.1">
    <property type="nucleotide sequence ID" value="NZ_MINN01000128.1"/>
</dbReference>
<comment type="caution">
    <text evidence="2">The sequence shown here is derived from an EMBL/GenBank/DDBJ whole genome shotgun (WGS) entry which is preliminary data.</text>
</comment>
<feature type="transmembrane region" description="Helical" evidence="1">
    <location>
        <begin position="239"/>
        <end position="258"/>
    </location>
</feature>
<evidence type="ECO:0000256" key="1">
    <source>
        <dbReference type="SAM" id="Phobius"/>
    </source>
</evidence>
<evidence type="ECO:0000313" key="3">
    <source>
        <dbReference type="Proteomes" id="UP000182062"/>
    </source>
</evidence>
<feature type="transmembrane region" description="Helical" evidence="1">
    <location>
        <begin position="119"/>
        <end position="140"/>
    </location>
</feature>
<gene>
    <name evidence="2" type="ORF">BHE18_17535</name>
</gene>
<dbReference type="Gene3D" id="1.20.950.20">
    <property type="entry name" value="Transmembrane di-heme cytochromes, Chain C"/>
    <property type="match status" value="1"/>
</dbReference>
<protein>
    <submittedName>
        <fullName evidence="2">MFS transporter</fullName>
    </submittedName>
</protein>